<feature type="domain" description="Carbohydrate kinase PfkB" evidence="7">
    <location>
        <begin position="74"/>
        <end position="372"/>
    </location>
</feature>
<gene>
    <name evidence="8" type="primary">kdgK</name>
    <name evidence="8" type="ORF">GCM10011391_03020</name>
</gene>
<dbReference type="PROSITE" id="PS00584">
    <property type="entry name" value="PFKB_KINASES_2"/>
    <property type="match status" value="1"/>
</dbReference>
<dbReference type="InterPro" id="IPR002139">
    <property type="entry name" value="Ribo/fructo_kinase"/>
</dbReference>
<keyword evidence="2 6" id="KW-0808">Transferase</keyword>
<sequence>MSHRRYGKWEGIYLAVPIFGTNKTIQAAINVAGLMERGIIGRVLLLKSSLDIEGNIREYGGYDCYVEELENTVDVVSIGETMVLFTPKIQGRMRYARSFLSRIGGAETNTLIGLAKLGYQTGWISRVGMDEFGSFILSTVRGEGVDTRHVTRDQEAPTGIFFKEKINEKNVCIYYYRKHSATSCLTPYHIDEDYIGSAKYLYITGITPALSDSCRESIFYAIELAKKHDVKVAFDPNVRRKLWSNEKEARRTLLEIAKLADIVMPGISEGTFLFGTEDCEAMAEGFHEHGAKTVVIKCGEKGAYYSTPCEKGFVESYKVEQVIDPVGAGDGFAAGVLSGLLDGLTLKESVQRGCAIGAIVTTVDGDIEGLPDREMLEAFISPTEIEDVSR</sequence>
<dbReference type="Pfam" id="PF00294">
    <property type="entry name" value="PfkB"/>
    <property type="match status" value="1"/>
</dbReference>
<keyword evidence="5" id="KW-0067">ATP-binding</keyword>
<evidence type="ECO:0000256" key="1">
    <source>
        <dbReference type="ARBA" id="ARBA00010688"/>
    </source>
</evidence>
<dbReference type="InterPro" id="IPR002173">
    <property type="entry name" value="Carboh/pur_kinase_PfkB_CS"/>
</dbReference>
<dbReference type="AlphaFoldDB" id="A0A8J2VJQ1"/>
<evidence type="ECO:0000313" key="8">
    <source>
        <dbReference type="EMBL" id="GGE27924.1"/>
    </source>
</evidence>
<evidence type="ECO:0000256" key="2">
    <source>
        <dbReference type="ARBA" id="ARBA00022679"/>
    </source>
</evidence>
<name>A0A8J2VJQ1_9BACL</name>
<accession>A0A8J2VJQ1</accession>
<evidence type="ECO:0000256" key="5">
    <source>
        <dbReference type="ARBA" id="ARBA00022840"/>
    </source>
</evidence>
<dbReference type="PANTHER" id="PTHR43085:SF1">
    <property type="entry name" value="PSEUDOURIDINE KINASE-RELATED"/>
    <property type="match status" value="1"/>
</dbReference>
<evidence type="ECO:0000313" key="9">
    <source>
        <dbReference type="Proteomes" id="UP000628775"/>
    </source>
</evidence>
<protein>
    <submittedName>
        <fullName evidence="8">2-dehydro-3-deoxygluconokinase</fullName>
    </submittedName>
</protein>
<organism evidence="8 9">
    <name type="scientific">Pullulanibacillus camelliae</name>
    <dbReference type="NCBI Taxonomy" id="1707096"/>
    <lineage>
        <taxon>Bacteria</taxon>
        <taxon>Bacillati</taxon>
        <taxon>Bacillota</taxon>
        <taxon>Bacilli</taxon>
        <taxon>Bacillales</taxon>
        <taxon>Sporolactobacillaceae</taxon>
        <taxon>Pullulanibacillus</taxon>
    </lineage>
</organism>
<dbReference type="GO" id="GO:0008865">
    <property type="term" value="F:fructokinase activity"/>
    <property type="evidence" value="ECO:0007669"/>
    <property type="project" value="UniProtKB-ARBA"/>
</dbReference>
<reference evidence="8" key="1">
    <citation type="journal article" date="2014" name="Int. J. Syst. Evol. Microbiol.">
        <title>Complete genome sequence of Corynebacterium casei LMG S-19264T (=DSM 44701T), isolated from a smear-ripened cheese.</title>
        <authorList>
            <consortium name="US DOE Joint Genome Institute (JGI-PGF)"/>
            <person name="Walter F."/>
            <person name="Albersmeier A."/>
            <person name="Kalinowski J."/>
            <person name="Ruckert C."/>
        </authorList>
    </citation>
    <scope>NUCLEOTIDE SEQUENCE</scope>
    <source>
        <strain evidence="8">CGMCC 1.15371</strain>
    </source>
</reference>
<dbReference type="PRINTS" id="PR00990">
    <property type="entry name" value="RIBOKINASE"/>
</dbReference>
<dbReference type="Proteomes" id="UP000628775">
    <property type="component" value="Unassembled WGS sequence"/>
</dbReference>
<dbReference type="Gene3D" id="3.40.1190.20">
    <property type="match status" value="1"/>
</dbReference>
<dbReference type="GO" id="GO:0006000">
    <property type="term" value="P:fructose metabolic process"/>
    <property type="evidence" value="ECO:0007669"/>
    <property type="project" value="UniProtKB-ARBA"/>
</dbReference>
<reference evidence="8" key="2">
    <citation type="submission" date="2020-09" db="EMBL/GenBank/DDBJ databases">
        <authorList>
            <person name="Sun Q."/>
            <person name="Zhou Y."/>
        </authorList>
    </citation>
    <scope>NUCLEOTIDE SEQUENCE</scope>
    <source>
        <strain evidence="8">CGMCC 1.15371</strain>
    </source>
</reference>
<comment type="similarity">
    <text evidence="1 6">Belongs to the carbohydrate kinase PfkB family.</text>
</comment>
<proteinExistence type="inferred from homology"/>
<dbReference type="EMBL" id="BMIR01000001">
    <property type="protein sequence ID" value="GGE27924.1"/>
    <property type="molecule type" value="Genomic_DNA"/>
</dbReference>
<evidence type="ECO:0000256" key="3">
    <source>
        <dbReference type="ARBA" id="ARBA00022741"/>
    </source>
</evidence>
<keyword evidence="3" id="KW-0547">Nucleotide-binding</keyword>
<keyword evidence="9" id="KW-1185">Reference proteome</keyword>
<evidence type="ECO:0000256" key="4">
    <source>
        <dbReference type="ARBA" id="ARBA00022777"/>
    </source>
</evidence>
<keyword evidence="4 6" id="KW-0418">Kinase</keyword>
<comment type="caution">
    <text evidence="8">The sequence shown here is derived from an EMBL/GenBank/DDBJ whole genome shotgun (WGS) entry which is preliminary data.</text>
</comment>
<evidence type="ECO:0000259" key="7">
    <source>
        <dbReference type="Pfam" id="PF00294"/>
    </source>
</evidence>
<dbReference type="CDD" id="cd01166">
    <property type="entry name" value="KdgK"/>
    <property type="match status" value="1"/>
</dbReference>
<dbReference type="InterPro" id="IPR050306">
    <property type="entry name" value="PfkB_Carbo_kinase"/>
</dbReference>
<dbReference type="InterPro" id="IPR029056">
    <property type="entry name" value="Ribokinase-like"/>
</dbReference>
<evidence type="ECO:0000256" key="6">
    <source>
        <dbReference type="RuleBase" id="RU003704"/>
    </source>
</evidence>
<dbReference type="GO" id="GO:0005524">
    <property type="term" value="F:ATP binding"/>
    <property type="evidence" value="ECO:0007669"/>
    <property type="project" value="UniProtKB-KW"/>
</dbReference>
<dbReference type="PANTHER" id="PTHR43085">
    <property type="entry name" value="HEXOKINASE FAMILY MEMBER"/>
    <property type="match status" value="1"/>
</dbReference>
<dbReference type="InterPro" id="IPR011611">
    <property type="entry name" value="PfkB_dom"/>
</dbReference>
<dbReference type="SUPFAM" id="SSF53613">
    <property type="entry name" value="Ribokinase-like"/>
    <property type="match status" value="1"/>
</dbReference>